<proteinExistence type="predicted"/>
<name>A0ABP6VKU7_9PSEU</name>
<sequence>MDSVGDNLWIRCGCNVDENLFGLLIDPLALWANYPHPGEISLCINEFRRVSFGRVRACTQLRAHSGREGVARKEKRLRSESSCDSDASAFATVTRGFCDGDAWVLRR</sequence>
<reference evidence="2" key="1">
    <citation type="journal article" date="2019" name="Int. J. Syst. Evol. Microbiol.">
        <title>The Global Catalogue of Microorganisms (GCM) 10K type strain sequencing project: providing services to taxonomists for standard genome sequencing and annotation.</title>
        <authorList>
            <consortium name="The Broad Institute Genomics Platform"/>
            <consortium name="The Broad Institute Genome Sequencing Center for Infectious Disease"/>
            <person name="Wu L."/>
            <person name="Ma J."/>
        </authorList>
    </citation>
    <scope>NUCLEOTIDE SEQUENCE [LARGE SCALE GENOMIC DNA]</scope>
    <source>
        <strain evidence="2">JCM 16898</strain>
    </source>
</reference>
<comment type="caution">
    <text evidence="1">The sequence shown here is derived from an EMBL/GenBank/DDBJ whole genome shotgun (WGS) entry which is preliminary data.</text>
</comment>
<dbReference type="EMBL" id="BAAAZN010000003">
    <property type="protein sequence ID" value="GAA3534883.1"/>
    <property type="molecule type" value="Genomic_DNA"/>
</dbReference>
<accession>A0ABP6VKU7</accession>
<organism evidence="1 2">
    <name type="scientific">Amycolatopsis ultiminotia</name>
    <dbReference type="NCBI Taxonomy" id="543629"/>
    <lineage>
        <taxon>Bacteria</taxon>
        <taxon>Bacillati</taxon>
        <taxon>Actinomycetota</taxon>
        <taxon>Actinomycetes</taxon>
        <taxon>Pseudonocardiales</taxon>
        <taxon>Pseudonocardiaceae</taxon>
        <taxon>Amycolatopsis</taxon>
    </lineage>
</organism>
<protein>
    <submittedName>
        <fullName evidence="1">Uncharacterized protein</fullName>
    </submittedName>
</protein>
<gene>
    <name evidence="1" type="ORF">GCM10022222_18100</name>
</gene>
<evidence type="ECO:0000313" key="1">
    <source>
        <dbReference type="EMBL" id="GAA3534883.1"/>
    </source>
</evidence>
<keyword evidence="2" id="KW-1185">Reference proteome</keyword>
<evidence type="ECO:0000313" key="2">
    <source>
        <dbReference type="Proteomes" id="UP001500689"/>
    </source>
</evidence>
<dbReference type="Proteomes" id="UP001500689">
    <property type="component" value="Unassembled WGS sequence"/>
</dbReference>